<evidence type="ECO:0000313" key="3">
    <source>
        <dbReference type="Proteomes" id="UP001063166"/>
    </source>
</evidence>
<gene>
    <name evidence="2" type="ORF">LshimejAT787_0505100</name>
</gene>
<organism evidence="2 3">
    <name type="scientific">Lyophyllum shimeji</name>
    <name type="common">Hon-shimeji</name>
    <name type="synonym">Tricholoma shimeji</name>
    <dbReference type="NCBI Taxonomy" id="47721"/>
    <lineage>
        <taxon>Eukaryota</taxon>
        <taxon>Fungi</taxon>
        <taxon>Dikarya</taxon>
        <taxon>Basidiomycota</taxon>
        <taxon>Agaricomycotina</taxon>
        <taxon>Agaricomycetes</taxon>
        <taxon>Agaricomycetidae</taxon>
        <taxon>Agaricales</taxon>
        <taxon>Tricholomatineae</taxon>
        <taxon>Lyophyllaceae</taxon>
        <taxon>Lyophyllum</taxon>
    </lineage>
</organism>
<sequence>MYAKLLKQPVYHALFRDETRGEKSAPSESARTSHFGYGESNPELPRFTRSDGLRIGIGKLVILLPLTTLLDLDLHPYYLP</sequence>
<dbReference type="EMBL" id="BRPK01000005">
    <property type="protein sequence ID" value="GLB38645.1"/>
    <property type="molecule type" value="Genomic_DNA"/>
</dbReference>
<keyword evidence="3" id="KW-1185">Reference proteome</keyword>
<feature type="region of interest" description="Disordered" evidence="1">
    <location>
        <begin position="17"/>
        <end position="43"/>
    </location>
</feature>
<dbReference type="Proteomes" id="UP001063166">
    <property type="component" value="Unassembled WGS sequence"/>
</dbReference>
<evidence type="ECO:0000256" key="1">
    <source>
        <dbReference type="SAM" id="MobiDB-lite"/>
    </source>
</evidence>
<reference evidence="2" key="1">
    <citation type="submission" date="2022-07" db="EMBL/GenBank/DDBJ databases">
        <title>The genome of Lyophyllum shimeji provides insight into the initial evolution of ectomycorrhizal fungal genome.</title>
        <authorList>
            <person name="Kobayashi Y."/>
            <person name="Shibata T."/>
            <person name="Hirakawa H."/>
            <person name="Shigenobu S."/>
            <person name="Nishiyama T."/>
            <person name="Yamada A."/>
            <person name="Hasebe M."/>
            <person name="Kawaguchi M."/>
        </authorList>
    </citation>
    <scope>NUCLEOTIDE SEQUENCE</scope>
    <source>
        <strain evidence="2">AT787</strain>
    </source>
</reference>
<comment type="caution">
    <text evidence="2">The sequence shown here is derived from an EMBL/GenBank/DDBJ whole genome shotgun (WGS) entry which is preliminary data.</text>
</comment>
<protein>
    <submittedName>
        <fullName evidence="2">Uncharacterized protein</fullName>
    </submittedName>
</protein>
<name>A0A9P3PMJ3_LYOSH</name>
<dbReference type="AlphaFoldDB" id="A0A9P3PMJ3"/>
<accession>A0A9P3PMJ3</accession>
<proteinExistence type="predicted"/>
<evidence type="ECO:0000313" key="2">
    <source>
        <dbReference type="EMBL" id="GLB38645.1"/>
    </source>
</evidence>